<comment type="caution">
    <text evidence="1">The sequence shown here is derived from an EMBL/GenBank/DDBJ whole genome shotgun (WGS) entry which is preliminary data.</text>
</comment>
<dbReference type="Proteomes" id="UP000887013">
    <property type="component" value="Unassembled WGS sequence"/>
</dbReference>
<dbReference type="OrthoDB" id="6431140at2759"/>
<accession>A0A8X6I863</accession>
<dbReference type="AlphaFoldDB" id="A0A8X6I863"/>
<gene>
    <name evidence="1" type="ORF">NPIL_472491</name>
    <name evidence="2" type="ORF">NPIL_702211</name>
</gene>
<name>A0A8X6I863_NEPPI</name>
<evidence type="ECO:0000313" key="2">
    <source>
        <dbReference type="EMBL" id="GFT69516.1"/>
    </source>
</evidence>
<reference evidence="1" key="1">
    <citation type="submission" date="2020-08" db="EMBL/GenBank/DDBJ databases">
        <title>Multicomponent nature underlies the extraordinary mechanical properties of spider dragline silk.</title>
        <authorList>
            <person name="Kono N."/>
            <person name="Nakamura H."/>
            <person name="Mori M."/>
            <person name="Yoshida Y."/>
            <person name="Ohtoshi R."/>
            <person name="Malay A.D."/>
            <person name="Moran D.A.P."/>
            <person name="Tomita M."/>
            <person name="Numata K."/>
            <person name="Arakawa K."/>
        </authorList>
    </citation>
    <scope>NUCLEOTIDE SEQUENCE</scope>
</reference>
<evidence type="ECO:0000313" key="1">
    <source>
        <dbReference type="EMBL" id="GFS31926.1"/>
    </source>
</evidence>
<organism evidence="1 3">
    <name type="scientific">Nephila pilipes</name>
    <name type="common">Giant wood spider</name>
    <name type="synonym">Nephila maculata</name>
    <dbReference type="NCBI Taxonomy" id="299642"/>
    <lineage>
        <taxon>Eukaryota</taxon>
        <taxon>Metazoa</taxon>
        <taxon>Ecdysozoa</taxon>
        <taxon>Arthropoda</taxon>
        <taxon>Chelicerata</taxon>
        <taxon>Arachnida</taxon>
        <taxon>Araneae</taxon>
        <taxon>Araneomorphae</taxon>
        <taxon>Entelegynae</taxon>
        <taxon>Araneoidea</taxon>
        <taxon>Nephilidae</taxon>
        <taxon>Nephila</taxon>
    </lineage>
</organism>
<evidence type="ECO:0000313" key="3">
    <source>
        <dbReference type="Proteomes" id="UP000887013"/>
    </source>
</evidence>
<protein>
    <submittedName>
        <fullName evidence="1">Uncharacterized protein</fullName>
    </submittedName>
</protein>
<keyword evidence="3" id="KW-1185">Reference proteome</keyword>
<dbReference type="EMBL" id="BMAW01087858">
    <property type="protein sequence ID" value="GFS31926.1"/>
    <property type="molecule type" value="Genomic_DNA"/>
</dbReference>
<proteinExistence type="predicted"/>
<dbReference type="EMBL" id="BMAW01069553">
    <property type="protein sequence ID" value="GFT69516.1"/>
    <property type="molecule type" value="Genomic_DNA"/>
</dbReference>
<sequence length="144" mass="16336">MVTVFDSLGQECAVFLDSDSEANFISQSLENKLFMKRYNARIIVKRLGSSVVAVTRGSINIEIATIYGSGANYFFSCLLPGQTVKSINDPIVQNTIFGWVLSDEMKIKNDASHQFHSILKYFLELEEIPFLPFMQQKKNFPKLI</sequence>